<dbReference type="EMBL" id="CP070608">
    <property type="protein sequence ID" value="QSE96500.1"/>
    <property type="molecule type" value="Genomic_DNA"/>
</dbReference>
<evidence type="ECO:0008006" key="4">
    <source>
        <dbReference type="Google" id="ProtNLM"/>
    </source>
</evidence>
<reference evidence="2" key="1">
    <citation type="submission" date="2021-02" db="EMBL/GenBank/DDBJ databases">
        <title>Fulvivirga sp. S481 isolated from sea water.</title>
        <authorList>
            <person name="Bae S.S."/>
            <person name="Baek K."/>
        </authorList>
    </citation>
    <scope>NUCLEOTIDE SEQUENCE</scope>
    <source>
        <strain evidence="2">S481</strain>
    </source>
</reference>
<protein>
    <recommendedName>
        <fullName evidence="4">DUF1579 domain-containing protein</fullName>
    </recommendedName>
</protein>
<keyword evidence="3" id="KW-1185">Reference proteome</keyword>
<evidence type="ECO:0000313" key="3">
    <source>
        <dbReference type="Proteomes" id="UP000662783"/>
    </source>
</evidence>
<accession>A0A974WI17</accession>
<gene>
    <name evidence="2" type="ORF">JR347_12935</name>
</gene>
<proteinExistence type="predicted"/>
<feature type="signal peptide" evidence="1">
    <location>
        <begin position="1"/>
        <end position="20"/>
    </location>
</feature>
<evidence type="ECO:0000256" key="1">
    <source>
        <dbReference type="SAM" id="SignalP"/>
    </source>
</evidence>
<dbReference type="RefSeq" id="WP_205721016.1">
    <property type="nucleotide sequence ID" value="NZ_CP070608.1"/>
</dbReference>
<keyword evidence="1" id="KW-0732">Signal</keyword>
<dbReference type="KEGG" id="fuv:JR347_12935"/>
<dbReference type="AlphaFoldDB" id="A0A974WI17"/>
<name>A0A974WI17_9BACT</name>
<organism evidence="2 3">
    <name type="scientific">Fulvivirga lutea</name>
    <dbReference type="NCBI Taxonomy" id="2810512"/>
    <lineage>
        <taxon>Bacteria</taxon>
        <taxon>Pseudomonadati</taxon>
        <taxon>Bacteroidota</taxon>
        <taxon>Cytophagia</taxon>
        <taxon>Cytophagales</taxon>
        <taxon>Fulvivirgaceae</taxon>
        <taxon>Fulvivirga</taxon>
    </lineage>
</organism>
<sequence>MLQKQLLLCAFMLVATATSAQKQTLSEGLRPLAFTLGNWEFTWHHLDPQTRKYVDDGKAYSSVTLIHNGLTYADEFYKKNKDGSEIRGTTFRGYDPASKKLKLMWLVAGNLSYSTASGSKEGDNIVLYFDEEQNDQYGNYRVRITFYNITSNSYEWKQDFIYKDGTVVEKTMFYEAKRIDSWKQ</sequence>
<feature type="chain" id="PRO_5037377067" description="DUF1579 domain-containing protein" evidence="1">
    <location>
        <begin position="21"/>
        <end position="184"/>
    </location>
</feature>
<evidence type="ECO:0000313" key="2">
    <source>
        <dbReference type="EMBL" id="QSE96500.1"/>
    </source>
</evidence>
<dbReference type="Proteomes" id="UP000662783">
    <property type="component" value="Chromosome"/>
</dbReference>